<dbReference type="AlphaFoldDB" id="A0A1U9JUD3"/>
<comment type="catalytic activity">
    <reaction evidence="10">
        <text>a lipid X + a UDP-2-N,3-O-bis[(3R)-3-hydroxyacyl]-alpha-D-glucosamine = a lipid A disaccharide + UDP + H(+)</text>
        <dbReference type="Rhea" id="RHEA:67828"/>
        <dbReference type="ChEBI" id="CHEBI:15378"/>
        <dbReference type="ChEBI" id="CHEBI:58223"/>
        <dbReference type="ChEBI" id="CHEBI:137748"/>
        <dbReference type="ChEBI" id="CHEBI:176338"/>
        <dbReference type="ChEBI" id="CHEBI:176343"/>
        <dbReference type="EC" id="2.4.1.182"/>
    </reaction>
</comment>
<dbReference type="EC" id="2.4.1.182" evidence="3 11"/>
<keyword evidence="5" id="KW-0444">Lipid biosynthesis</keyword>
<accession>A0A1U9JUD3</accession>
<evidence type="ECO:0000256" key="11">
    <source>
        <dbReference type="NCBIfam" id="TIGR00215"/>
    </source>
</evidence>
<evidence type="ECO:0000313" key="12">
    <source>
        <dbReference type="EMBL" id="AQS41460.1"/>
    </source>
</evidence>
<dbReference type="STRING" id="1902579.BHV28_07600"/>
<sequence>MTARVKIAVIAGEESGDLLGSDLIAALRHKTGRDIELVGVGGSHLESLGLRSLFDPDEIALMGLGAVLRKLPRLISLIGKTARFIAREKPDCLIVIDSPDFTHRVARKVRALAPDIPIVKYIAPSVWAWRPERAKAMRAFIDHVLVVLPFEVDVMKELQGPPATYVGHRLLSYPPLLAARKQRGKRKKHGGHKPAVVILPGSRRFEIRRLMPVFGEAVAELRRFVPEFEIILPALPRIEAELRVLARDWPAAPQIVVGEEAKWQALTQGDVALAASGTVSLELALLGIPTVLSYKADWFSRMFIMPKVTVWSAALPNIIADEPIVPEYFNEFVRSGMLARQLARHISDSAAREAQLDGFKRVAKLMRTDKPSGELAADAVWAVLQKNKV</sequence>
<proteinExistence type="inferred from homology"/>
<keyword evidence="6" id="KW-0441">Lipid A biosynthesis</keyword>
<dbReference type="GO" id="GO:0005543">
    <property type="term" value="F:phospholipid binding"/>
    <property type="evidence" value="ECO:0007669"/>
    <property type="project" value="TreeGrafter"/>
</dbReference>
<dbReference type="SUPFAM" id="SSF53756">
    <property type="entry name" value="UDP-Glycosyltransferase/glycogen phosphorylase"/>
    <property type="match status" value="1"/>
</dbReference>
<comment type="function">
    <text evidence="1">Condensation of UDP-2,3-diacylglucosamine and 2,3-diacylglucosamine-1-phosphate to form lipid A disaccharide, a precursor of lipid A, a phosphorylated glycolipid that anchors the lipopolysaccharide to the outer membrane of the cell.</text>
</comment>
<comment type="similarity">
    <text evidence="2">Belongs to the LpxB family.</text>
</comment>
<reference evidence="12 13" key="1">
    <citation type="journal article" date="2010" name="Science">
        <title>Genomic comparison of the ants Camponotus floridanus and Harpegnathos saltator.</title>
        <authorList>
            <person name="Bonasio R."/>
            <person name="Zhang G."/>
            <person name="Ye C."/>
            <person name="Mutti N.S."/>
            <person name="Fang X."/>
            <person name="Qin N."/>
            <person name="Donahue G."/>
            <person name="Yang P."/>
            <person name="Li Q."/>
            <person name="Li C."/>
            <person name="Zhang P."/>
            <person name="Huang Z."/>
            <person name="Berger S.L."/>
            <person name="Reinberg D."/>
            <person name="Wang J."/>
            <person name="Liebig J."/>
        </authorList>
    </citation>
    <scope>NUCLEOTIDE SEQUENCE [LARGE SCALE GENOMIC DNA]</scope>
    <source>
        <strain evidence="12 13">Hsal</strain>
    </source>
</reference>
<evidence type="ECO:0000256" key="2">
    <source>
        <dbReference type="ARBA" id="ARBA00007868"/>
    </source>
</evidence>
<gene>
    <name evidence="12" type="ORF">BHV28_07600</name>
</gene>
<evidence type="ECO:0000256" key="3">
    <source>
        <dbReference type="ARBA" id="ARBA00012687"/>
    </source>
</evidence>
<dbReference type="Pfam" id="PF02684">
    <property type="entry name" value="LpxB"/>
    <property type="match status" value="1"/>
</dbReference>
<protein>
    <recommendedName>
        <fullName evidence="4 11">Lipid-A-disaccharide synthase</fullName>
        <ecNumber evidence="3 11">2.4.1.182</ecNumber>
    </recommendedName>
</protein>
<evidence type="ECO:0000256" key="9">
    <source>
        <dbReference type="ARBA" id="ARBA00023098"/>
    </source>
</evidence>
<dbReference type="GO" id="GO:0008915">
    <property type="term" value="F:lipid-A-disaccharide synthase activity"/>
    <property type="evidence" value="ECO:0007669"/>
    <property type="project" value="UniProtKB-UniRule"/>
</dbReference>
<keyword evidence="7" id="KW-0328">Glycosyltransferase</keyword>
<evidence type="ECO:0000256" key="10">
    <source>
        <dbReference type="ARBA" id="ARBA00048975"/>
    </source>
</evidence>
<evidence type="ECO:0000256" key="6">
    <source>
        <dbReference type="ARBA" id="ARBA00022556"/>
    </source>
</evidence>
<dbReference type="EMBL" id="CP017315">
    <property type="protein sequence ID" value="AQS41460.1"/>
    <property type="molecule type" value="Genomic_DNA"/>
</dbReference>
<dbReference type="GO" id="GO:0009245">
    <property type="term" value="P:lipid A biosynthetic process"/>
    <property type="evidence" value="ECO:0007669"/>
    <property type="project" value="UniProtKB-UniRule"/>
</dbReference>
<keyword evidence="13" id="KW-1185">Reference proteome</keyword>
<dbReference type="PANTHER" id="PTHR30372:SF4">
    <property type="entry name" value="LIPID-A-DISACCHARIDE SYNTHASE, MITOCHONDRIAL-RELATED"/>
    <property type="match status" value="1"/>
</dbReference>
<evidence type="ECO:0000256" key="8">
    <source>
        <dbReference type="ARBA" id="ARBA00022679"/>
    </source>
</evidence>
<reference evidence="12 13" key="2">
    <citation type="journal article" date="2016" name="Sci. Rep.">
        <title>The genome of Rhizobiales bacteria in predatory ants reveals urease gene functions but no genes for nitrogen fixation.</title>
        <authorList>
            <person name="Neuvonen M.M."/>
            <person name="Tamarit D."/>
            <person name="Naslund K."/>
            <person name="Liebig J."/>
            <person name="Feldhaar H."/>
            <person name="Moran N.A."/>
            <person name="Guy L."/>
            <person name="Andersson S.G."/>
        </authorList>
    </citation>
    <scope>NUCLEOTIDE SEQUENCE [LARGE SCALE GENOMIC DNA]</scope>
    <source>
        <strain evidence="12 13">Hsal</strain>
    </source>
</reference>
<name>A0A1U9JUD3_9HYPH</name>
<dbReference type="GO" id="GO:0016020">
    <property type="term" value="C:membrane"/>
    <property type="evidence" value="ECO:0007669"/>
    <property type="project" value="GOC"/>
</dbReference>
<evidence type="ECO:0000256" key="4">
    <source>
        <dbReference type="ARBA" id="ARBA00020902"/>
    </source>
</evidence>
<dbReference type="KEGG" id="thd:BHV28_07600"/>
<organism evidence="12 13">
    <name type="scientific">Candidatus Tokpelaia hoelldobleri</name>
    <dbReference type="NCBI Taxonomy" id="1902579"/>
    <lineage>
        <taxon>Bacteria</taxon>
        <taxon>Pseudomonadati</taxon>
        <taxon>Pseudomonadota</taxon>
        <taxon>Alphaproteobacteria</taxon>
        <taxon>Hyphomicrobiales</taxon>
        <taxon>Candidatus Tokpelaia</taxon>
    </lineage>
</organism>
<evidence type="ECO:0000313" key="13">
    <source>
        <dbReference type="Proteomes" id="UP000188912"/>
    </source>
</evidence>
<evidence type="ECO:0000256" key="7">
    <source>
        <dbReference type="ARBA" id="ARBA00022676"/>
    </source>
</evidence>
<dbReference type="Proteomes" id="UP000188912">
    <property type="component" value="Chromosome"/>
</dbReference>
<evidence type="ECO:0000256" key="5">
    <source>
        <dbReference type="ARBA" id="ARBA00022516"/>
    </source>
</evidence>
<dbReference type="NCBIfam" id="TIGR00215">
    <property type="entry name" value="lpxB"/>
    <property type="match status" value="1"/>
</dbReference>
<evidence type="ECO:0000256" key="1">
    <source>
        <dbReference type="ARBA" id="ARBA00002056"/>
    </source>
</evidence>
<dbReference type="PANTHER" id="PTHR30372">
    <property type="entry name" value="LIPID-A-DISACCHARIDE SYNTHASE"/>
    <property type="match status" value="1"/>
</dbReference>
<keyword evidence="9" id="KW-0443">Lipid metabolism</keyword>
<dbReference type="InterPro" id="IPR003835">
    <property type="entry name" value="Glyco_trans_19"/>
</dbReference>
<keyword evidence="8" id="KW-0808">Transferase</keyword>